<dbReference type="Proteomes" id="UP000238823">
    <property type="component" value="Unassembled WGS sequence"/>
</dbReference>
<evidence type="ECO:0000313" key="3">
    <source>
        <dbReference type="Proteomes" id="UP000238823"/>
    </source>
</evidence>
<dbReference type="InterPro" id="IPR036249">
    <property type="entry name" value="Thioredoxin-like_sf"/>
</dbReference>
<evidence type="ECO:0000259" key="1">
    <source>
        <dbReference type="Pfam" id="PF00462"/>
    </source>
</evidence>
<accession>A0A2S9YYB8</accession>
<comment type="caution">
    <text evidence="2">The sequence shown here is derived from an EMBL/GenBank/DDBJ whole genome shotgun (WGS) entry which is preliminary data.</text>
</comment>
<dbReference type="Pfam" id="PF00462">
    <property type="entry name" value="Glutaredoxin"/>
    <property type="match status" value="1"/>
</dbReference>
<dbReference type="RefSeq" id="WP_106087378.1">
    <property type="nucleotide sequence ID" value="NZ_PVNL01000004.1"/>
</dbReference>
<name>A0A2S9YYB8_9BACT</name>
<dbReference type="PROSITE" id="PS51354">
    <property type="entry name" value="GLUTAREDOXIN_2"/>
    <property type="match status" value="1"/>
</dbReference>
<feature type="domain" description="Glutaredoxin" evidence="1">
    <location>
        <begin position="44"/>
        <end position="106"/>
    </location>
</feature>
<dbReference type="Gene3D" id="3.40.30.10">
    <property type="entry name" value="Glutaredoxin"/>
    <property type="match status" value="1"/>
</dbReference>
<reference evidence="2 3" key="1">
    <citation type="submission" date="2018-03" db="EMBL/GenBank/DDBJ databases">
        <title>Draft Genome Sequences of the Obligatory Marine Myxobacteria Enhygromyxa salina SWB007.</title>
        <authorList>
            <person name="Poehlein A."/>
            <person name="Moghaddam J.A."/>
            <person name="Harms H."/>
            <person name="Alanjari M."/>
            <person name="Koenig G.M."/>
            <person name="Daniel R."/>
            <person name="Schaeberle T.F."/>
        </authorList>
    </citation>
    <scope>NUCLEOTIDE SEQUENCE [LARGE SCALE GENOMIC DNA]</scope>
    <source>
        <strain evidence="2 3">SWB007</strain>
    </source>
</reference>
<proteinExistence type="predicted"/>
<dbReference type="InterPro" id="IPR002109">
    <property type="entry name" value="Glutaredoxin"/>
</dbReference>
<gene>
    <name evidence="2" type="ORF">ENSA7_02800</name>
</gene>
<sequence>MATPSNPRPLLGDEHTSDHVRAQIANFHGTIVTEVSTAVERDAVVVVGMATNPFVKKARKALAAANIEFTYLEYGSYTKQWKQRLAIKLWSGWPTYPQVFVRGSLIGGFQELEAALADGSLATRLAA</sequence>
<dbReference type="OrthoDB" id="7867335at2"/>
<evidence type="ECO:0000313" key="2">
    <source>
        <dbReference type="EMBL" id="PRQ10074.1"/>
    </source>
</evidence>
<dbReference type="AlphaFoldDB" id="A0A2S9YYB8"/>
<dbReference type="SUPFAM" id="SSF52833">
    <property type="entry name" value="Thioredoxin-like"/>
    <property type="match status" value="1"/>
</dbReference>
<protein>
    <submittedName>
        <fullName evidence="2">Glutaredoxin</fullName>
    </submittedName>
</protein>
<organism evidence="2 3">
    <name type="scientific">Enhygromyxa salina</name>
    <dbReference type="NCBI Taxonomy" id="215803"/>
    <lineage>
        <taxon>Bacteria</taxon>
        <taxon>Pseudomonadati</taxon>
        <taxon>Myxococcota</taxon>
        <taxon>Polyangia</taxon>
        <taxon>Nannocystales</taxon>
        <taxon>Nannocystaceae</taxon>
        <taxon>Enhygromyxa</taxon>
    </lineage>
</organism>
<dbReference type="EMBL" id="PVNL01000004">
    <property type="protein sequence ID" value="PRQ10074.1"/>
    <property type="molecule type" value="Genomic_DNA"/>
</dbReference>